<keyword evidence="6 10" id="KW-0378">Hydrolase</keyword>
<dbReference type="SUPFAM" id="SSF52540">
    <property type="entry name" value="P-loop containing nucleoside triphosphate hydrolases"/>
    <property type="match status" value="1"/>
</dbReference>
<gene>
    <name evidence="10" type="primary">rsgA</name>
    <name evidence="13" type="ORF">SAMN05421807_10487</name>
</gene>
<protein>
    <recommendedName>
        <fullName evidence="10">Small ribosomal subunit biogenesis GTPase RsgA</fullName>
        <ecNumber evidence="10">3.6.1.-</ecNumber>
    </recommendedName>
</protein>
<dbReference type="GO" id="GO:0019843">
    <property type="term" value="F:rRNA binding"/>
    <property type="evidence" value="ECO:0007669"/>
    <property type="project" value="UniProtKB-KW"/>
</dbReference>
<dbReference type="PANTHER" id="PTHR32120">
    <property type="entry name" value="SMALL RIBOSOMAL SUBUNIT BIOGENESIS GTPASE RSGA"/>
    <property type="match status" value="1"/>
</dbReference>
<keyword evidence="9 10" id="KW-0342">GTP-binding</keyword>
<keyword evidence="2 10" id="KW-0690">Ribosome biogenesis</keyword>
<comment type="function">
    <text evidence="10">One of several proteins that assist in the late maturation steps of the functional core of the 30S ribosomal subunit. Helps release RbfA from mature subunits. May play a role in the assembly of ribosomal proteins into the subunit. Circularly permuted GTPase that catalyzes slow GTP hydrolysis, GTPase activity is stimulated by the 30S ribosomal subunit.</text>
</comment>
<name>A0A1M5QDL6_9BACI</name>
<evidence type="ECO:0000313" key="14">
    <source>
        <dbReference type="Proteomes" id="UP000184079"/>
    </source>
</evidence>
<evidence type="ECO:0000256" key="7">
    <source>
        <dbReference type="ARBA" id="ARBA00022833"/>
    </source>
</evidence>
<dbReference type="InterPro" id="IPR030378">
    <property type="entry name" value="G_CP_dom"/>
</dbReference>
<evidence type="ECO:0000256" key="3">
    <source>
        <dbReference type="ARBA" id="ARBA00022723"/>
    </source>
</evidence>
<proteinExistence type="inferred from homology"/>
<evidence type="ECO:0000259" key="12">
    <source>
        <dbReference type="PROSITE" id="PS51721"/>
    </source>
</evidence>
<evidence type="ECO:0000256" key="1">
    <source>
        <dbReference type="ARBA" id="ARBA00022490"/>
    </source>
</evidence>
<dbReference type="InterPro" id="IPR004881">
    <property type="entry name" value="Ribosome_biogen_GTPase_RsgA"/>
</dbReference>
<dbReference type="Pfam" id="PF03193">
    <property type="entry name" value="RsgA_GTPase"/>
    <property type="match status" value="1"/>
</dbReference>
<dbReference type="Gene3D" id="3.40.50.300">
    <property type="entry name" value="P-loop containing nucleotide triphosphate hydrolases"/>
    <property type="match status" value="1"/>
</dbReference>
<feature type="binding site" evidence="10">
    <location>
        <position position="281"/>
    </location>
    <ligand>
        <name>Zn(2+)</name>
        <dbReference type="ChEBI" id="CHEBI:29105"/>
    </ligand>
</feature>
<dbReference type="InterPro" id="IPR027417">
    <property type="entry name" value="P-loop_NTPase"/>
</dbReference>
<dbReference type="HAMAP" id="MF_01820">
    <property type="entry name" value="GTPase_RsgA"/>
    <property type="match status" value="1"/>
</dbReference>
<feature type="binding site" evidence="10">
    <location>
        <position position="288"/>
    </location>
    <ligand>
        <name>Zn(2+)</name>
        <dbReference type="ChEBI" id="CHEBI:29105"/>
    </ligand>
</feature>
<dbReference type="PANTHER" id="PTHR32120:SF10">
    <property type="entry name" value="SMALL RIBOSOMAL SUBUNIT BIOGENESIS GTPASE RSGA"/>
    <property type="match status" value="1"/>
</dbReference>
<dbReference type="RefSeq" id="WP_073006372.1">
    <property type="nucleotide sequence ID" value="NZ_FQXD01000004.1"/>
</dbReference>
<comment type="subunit">
    <text evidence="10">Monomer. Associates with 30S ribosomal subunit, binds 16S rRNA.</text>
</comment>
<evidence type="ECO:0000259" key="11">
    <source>
        <dbReference type="PROSITE" id="PS50936"/>
    </source>
</evidence>
<keyword evidence="14" id="KW-1185">Reference proteome</keyword>
<evidence type="ECO:0000256" key="6">
    <source>
        <dbReference type="ARBA" id="ARBA00022801"/>
    </source>
</evidence>
<keyword evidence="5 10" id="KW-0547">Nucleotide-binding</keyword>
<evidence type="ECO:0000256" key="2">
    <source>
        <dbReference type="ARBA" id="ARBA00022517"/>
    </source>
</evidence>
<dbReference type="EC" id="3.6.1.-" evidence="10"/>
<comment type="cofactor">
    <cofactor evidence="10">
        <name>Zn(2+)</name>
        <dbReference type="ChEBI" id="CHEBI:29105"/>
    </cofactor>
    <text evidence="10">Binds 1 zinc ion per subunit.</text>
</comment>
<evidence type="ECO:0000256" key="9">
    <source>
        <dbReference type="ARBA" id="ARBA00023134"/>
    </source>
</evidence>
<dbReference type="GO" id="GO:0005737">
    <property type="term" value="C:cytoplasm"/>
    <property type="evidence" value="ECO:0007669"/>
    <property type="project" value="UniProtKB-SubCell"/>
</dbReference>
<dbReference type="EMBL" id="FQXD01000004">
    <property type="protein sequence ID" value="SHH12142.1"/>
    <property type="molecule type" value="Genomic_DNA"/>
</dbReference>
<feature type="domain" description="EngC GTPase" evidence="11">
    <location>
        <begin position="107"/>
        <end position="256"/>
    </location>
</feature>
<keyword evidence="4 10" id="KW-0699">rRNA-binding</keyword>
<keyword evidence="8 10" id="KW-0694">RNA-binding</keyword>
<dbReference type="GO" id="GO:0003924">
    <property type="term" value="F:GTPase activity"/>
    <property type="evidence" value="ECO:0007669"/>
    <property type="project" value="UniProtKB-UniRule"/>
</dbReference>
<feature type="binding site" evidence="10">
    <location>
        <begin position="146"/>
        <end position="149"/>
    </location>
    <ligand>
        <name>GTP</name>
        <dbReference type="ChEBI" id="CHEBI:37565"/>
    </ligand>
</feature>
<keyword evidence="7 10" id="KW-0862">Zinc</keyword>
<dbReference type="GO" id="GO:0005525">
    <property type="term" value="F:GTP binding"/>
    <property type="evidence" value="ECO:0007669"/>
    <property type="project" value="UniProtKB-UniRule"/>
</dbReference>
<keyword evidence="1 10" id="KW-0963">Cytoplasm</keyword>
<dbReference type="PROSITE" id="PS51721">
    <property type="entry name" value="G_CP"/>
    <property type="match status" value="1"/>
</dbReference>
<dbReference type="NCBIfam" id="TIGR00157">
    <property type="entry name" value="ribosome small subunit-dependent GTPase A"/>
    <property type="match status" value="1"/>
</dbReference>
<sequence>MNNNLTKLGWNETLYTETDPAIIARVITVQRNSYRISDGEMEYLAHVSGKFLNAANGAIDFPTVGDWVAVEKLRLEKKAVIQHVLPRKSQLVRQAAGGKTEAQLVAANLDTIFIVSSLNDDLNIRRIERYIVAVYESGASPVIVLTKKDAYEEEQLPALIAQVETVAIGVPIIVVSNITGEGIQDLNTYLKPADTVALVGSSGVGKSTLVNVLSERNVQKTKDVRLDDSKGRHTTTHRELFVLASGALLIDTPGMRELQLWDGETAVDTAFEDVEDFASACFFSDCQHDTEPGCRVQEALASGELSQERFDSYQKLLRELAFEKRKQDQKAQLEEKNKWKQRAKNMKATYNQRGYK</sequence>
<dbReference type="GO" id="GO:0042274">
    <property type="term" value="P:ribosomal small subunit biogenesis"/>
    <property type="evidence" value="ECO:0007669"/>
    <property type="project" value="UniProtKB-UniRule"/>
</dbReference>
<dbReference type="Gene3D" id="1.10.40.50">
    <property type="entry name" value="Probable gtpase engc, domain 3"/>
    <property type="match status" value="1"/>
</dbReference>
<feature type="binding site" evidence="10">
    <location>
        <begin position="200"/>
        <end position="208"/>
    </location>
    <ligand>
        <name>GTP</name>
        <dbReference type="ChEBI" id="CHEBI:37565"/>
    </ligand>
</feature>
<dbReference type="InterPro" id="IPR010914">
    <property type="entry name" value="RsgA_GTPase_dom"/>
</dbReference>
<evidence type="ECO:0000256" key="10">
    <source>
        <dbReference type="HAMAP-Rule" id="MF_01820"/>
    </source>
</evidence>
<keyword evidence="3 10" id="KW-0479">Metal-binding</keyword>
<evidence type="ECO:0000313" key="13">
    <source>
        <dbReference type="EMBL" id="SHH12142.1"/>
    </source>
</evidence>
<dbReference type="Proteomes" id="UP000184079">
    <property type="component" value="Unassembled WGS sequence"/>
</dbReference>
<comment type="similarity">
    <text evidence="10">Belongs to the TRAFAC class YlqF/YawG GTPase family. RsgA subfamily.</text>
</comment>
<feature type="binding site" evidence="10">
    <location>
        <position position="294"/>
    </location>
    <ligand>
        <name>Zn(2+)</name>
        <dbReference type="ChEBI" id="CHEBI:29105"/>
    </ligand>
</feature>
<dbReference type="AlphaFoldDB" id="A0A1M5QDL6"/>
<evidence type="ECO:0000256" key="5">
    <source>
        <dbReference type="ARBA" id="ARBA00022741"/>
    </source>
</evidence>
<feature type="binding site" evidence="10">
    <location>
        <position position="286"/>
    </location>
    <ligand>
        <name>Zn(2+)</name>
        <dbReference type="ChEBI" id="CHEBI:29105"/>
    </ligand>
</feature>
<dbReference type="PROSITE" id="PS50936">
    <property type="entry name" value="ENGC_GTPASE"/>
    <property type="match status" value="1"/>
</dbReference>
<feature type="domain" description="CP-type G" evidence="12">
    <location>
        <begin position="88"/>
        <end position="258"/>
    </location>
</feature>
<accession>A0A1M5QDL6</accession>
<evidence type="ECO:0000256" key="8">
    <source>
        <dbReference type="ARBA" id="ARBA00022884"/>
    </source>
</evidence>
<organism evidence="13 14">
    <name type="scientific">Virgibacillus chiguensis</name>
    <dbReference type="NCBI Taxonomy" id="411959"/>
    <lineage>
        <taxon>Bacteria</taxon>
        <taxon>Bacillati</taxon>
        <taxon>Bacillota</taxon>
        <taxon>Bacilli</taxon>
        <taxon>Bacillales</taxon>
        <taxon>Bacillaceae</taxon>
        <taxon>Virgibacillus</taxon>
    </lineage>
</organism>
<evidence type="ECO:0000256" key="4">
    <source>
        <dbReference type="ARBA" id="ARBA00022730"/>
    </source>
</evidence>
<reference evidence="14" key="1">
    <citation type="submission" date="2016-11" db="EMBL/GenBank/DDBJ databases">
        <authorList>
            <person name="Varghese N."/>
            <person name="Submissions S."/>
        </authorList>
    </citation>
    <scope>NUCLEOTIDE SEQUENCE [LARGE SCALE GENOMIC DNA]</scope>
    <source>
        <strain evidence="14">CGMCC 1.6496</strain>
    </source>
</reference>
<dbReference type="CDD" id="cd01854">
    <property type="entry name" value="YjeQ_EngC"/>
    <property type="match status" value="1"/>
</dbReference>
<dbReference type="OrthoDB" id="9809485at2"/>
<dbReference type="GO" id="GO:0046872">
    <property type="term" value="F:metal ion binding"/>
    <property type="evidence" value="ECO:0007669"/>
    <property type="project" value="UniProtKB-KW"/>
</dbReference>
<comment type="subcellular location">
    <subcellularLocation>
        <location evidence="10">Cytoplasm</location>
    </subcellularLocation>
</comment>